<dbReference type="Proteomes" id="UP000198916">
    <property type="component" value="Unassembled WGS sequence"/>
</dbReference>
<dbReference type="RefSeq" id="WP_090606116.1">
    <property type="nucleotide sequence ID" value="NZ_FNZR01000005.1"/>
</dbReference>
<sequence length="510" mass="56617">MKKYIFGLVVAVLTFQACSNFEEINIDPNNPATVPAEMLLPPIISGGVGTMTASGTRAGQYVQHLAYLGGTSESDGRYNLTGASWREEWNGAMRLIKDVNQMKEIAQAAGQPHYEALAYINKVYILSLMTDAFGDIPYDEAGMGNVDGLEFPRYQAQEEVYTRMIEDLETANQLLSGVPPAVAVGRDILYDGDPTQWRKFANSLKIRILMRQSAKKDVSAQVAAIFNDPAQYPVFTSVADGATLMYNNSSDFYRWYIQNPPSDGSGVNFGDNSRISVTLIDLLQNTTDPRLRIYAAPTRNSYLANASSSSVPLEYRGQEAGLSSTEQTALYTQTGLNEGDFSVIGRRIRQENRAFLMTYSELLLMKAEAIQRGMGVNGAAADVYRQAVDASFGKWQQVGSQTQIQNPYIDDNQRAAYWAIDANQYNPARGLEQIAEQYFIDSFLNGFEGWASWRRTGVPEIHPGPSVLSAIPVRYVYSDNEQNNPSLAEWVNQHMGGDMPDHNVPVWFQP</sequence>
<proteinExistence type="predicted"/>
<keyword evidence="1" id="KW-0732">Signal</keyword>
<dbReference type="Pfam" id="PF12771">
    <property type="entry name" value="SusD-like_2"/>
    <property type="match status" value="1"/>
</dbReference>
<gene>
    <name evidence="2" type="ORF">SAMN05421740_10552</name>
</gene>
<dbReference type="Gene3D" id="1.25.40.390">
    <property type="match status" value="1"/>
</dbReference>
<keyword evidence="3" id="KW-1185">Reference proteome</keyword>
<feature type="signal peptide" evidence="1">
    <location>
        <begin position="1"/>
        <end position="19"/>
    </location>
</feature>
<reference evidence="3" key="1">
    <citation type="submission" date="2016-10" db="EMBL/GenBank/DDBJ databases">
        <authorList>
            <person name="Varghese N."/>
            <person name="Submissions S."/>
        </authorList>
    </citation>
    <scope>NUCLEOTIDE SEQUENCE [LARGE SCALE GENOMIC DNA]</scope>
    <source>
        <strain evidence="3">Jip14</strain>
    </source>
</reference>
<feature type="chain" id="PRO_5011531030" evidence="1">
    <location>
        <begin position="20"/>
        <end position="510"/>
    </location>
</feature>
<evidence type="ECO:0000313" key="2">
    <source>
        <dbReference type="EMBL" id="SEL40152.1"/>
    </source>
</evidence>
<dbReference type="PROSITE" id="PS51257">
    <property type="entry name" value="PROKAR_LIPOPROTEIN"/>
    <property type="match status" value="1"/>
</dbReference>
<dbReference type="InterPro" id="IPR041662">
    <property type="entry name" value="SusD-like_2"/>
</dbReference>
<dbReference type="SUPFAM" id="SSF48452">
    <property type="entry name" value="TPR-like"/>
    <property type="match status" value="1"/>
</dbReference>
<dbReference type="InterPro" id="IPR011990">
    <property type="entry name" value="TPR-like_helical_dom_sf"/>
</dbReference>
<dbReference type="EMBL" id="FNZR01000005">
    <property type="protein sequence ID" value="SEL40152.1"/>
    <property type="molecule type" value="Genomic_DNA"/>
</dbReference>
<protein>
    <submittedName>
        <fullName evidence="2">Starch-binding associating with outer membrane</fullName>
    </submittedName>
</protein>
<accession>A0A1H7PWP5</accession>
<dbReference type="AlphaFoldDB" id="A0A1H7PWP5"/>
<evidence type="ECO:0000313" key="3">
    <source>
        <dbReference type="Proteomes" id="UP000198916"/>
    </source>
</evidence>
<dbReference type="STRING" id="332977.SAMN05421740_10552"/>
<evidence type="ECO:0000256" key="1">
    <source>
        <dbReference type="SAM" id="SignalP"/>
    </source>
</evidence>
<name>A0A1H7PWP5_9SPHI</name>
<dbReference type="OrthoDB" id="1387301at2"/>
<organism evidence="2 3">
    <name type="scientific">Parapedobacter koreensis</name>
    <dbReference type="NCBI Taxonomy" id="332977"/>
    <lineage>
        <taxon>Bacteria</taxon>
        <taxon>Pseudomonadati</taxon>
        <taxon>Bacteroidota</taxon>
        <taxon>Sphingobacteriia</taxon>
        <taxon>Sphingobacteriales</taxon>
        <taxon>Sphingobacteriaceae</taxon>
        <taxon>Parapedobacter</taxon>
    </lineage>
</organism>